<feature type="transmembrane region" description="Helical" evidence="1">
    <location>
        <begin position="86"/>
        <end position="106"/>
    </location>
</feature>
<reference evidence="2 3" key="1">
    <citation type="submission" date="2019-03" db="EMBL/GenBank/DDBJ databases">
        <title>The genome sequence of a newly discovered highly antifungal drug resistant Aspergillus species, Aspergillus tanneri NIH 1004.</title>
        <authorList>
            <person name="Mounaud S."/>
            <person name="Singh I."/>
            <person name="Joardar V."/>
            <person name="Pakala S."/>
            <person name="Pakala S."/>
            <person name="Venepally P."/>
            <person name="Hoover J."/>
            <person name="Nierman W."/>
            <person name="Chung J."/>
            <person name="Losada L."/>
        </authorList>
    </citation>
    <scope>NUCLEOTIDE SEQUENCE [LARGE SCALE GENOMIC DNA]</scope>
    <source>
        <strain evidence="2 3">NIH1004</strain>
    </source>
</reference>
<accession>A0A4S3J6H3</accession>
<keyword evidence="3" id="KW-1185">Reference proteome</keyword>
<evidence type="ECO:0000313" key="2">
    <source>
        <dbReference type="EMBL" id="THC89707.1"/>
    </source>
</evidence>
<name>A0A4S3J6H3_9EURO</name>
<organism evidence="2 3">
    <name type="scientific">Aspergillus tanneri</name>
    <dbReference type="NCBI Taxonomy" id="1220188"/>
    <lineage>
        <taxon>Eukaryota</taxon>
        <taxon>Fungi</taxon>
        <taxon>Dikarya</taxon>
        <taxon>Ascomycota</taxon>
        <taxon>Pezizomycotina</taxon>
        <taxon>Eurotiomycetes</taxon>
        <taxon>Eurotiomycetidae</taxon>
        <taxon>Eurotiales</taxon>
        <taxon>Aspergillaceae</taxon>
        <taxon>Aspergillus</taxon>
        <taxon>Aspergillus subgen. Circumdati</taxon>
    </lineage>
</organism>
<comment type="caution">
    <text evidence="2">The sequence shown here is derived from an EMBL/GenBank/DDBJ whole genome shotgun (WGS) entry which is preliminary data.</text>
</comment>
<keyword evidence="1" id="KW-0812">Transmembrane</keyword>
<proteinExistence type="predicted"/>
<keyword evidence="1" id="KW-1133">Transmembrane helix</keyword>
<sequence>MEKSDSIKVDNILKPVFFLLAARRGVHNDVNFVDSDYVMRYQGKSGVDAINRTPFWRRFVWGVGTVPNKYSLRCCISVEYFNARLWQQFSIAGLASLVVIVLFIAARRYAKYKAATVTPSEFNPTSYQYRLVNAMKLRGLQYREIVTATPTEIHCHWKENYALCERFHNEGLVDPYDSRSVYDISVRFYSNGVVYLEFPTDETSKPRPGVVTSLNP</sequence>
<protein>
    <submittedName>
        <fullName evidence="2">Uncharacterized protein</fullName>
    </submittedName>
</protein>
<dbReference type="EMBL" id="SOSA01000616">
    <property type="protein sequence ID" value="THC89707.1"/>
    <property type="molecule type" value="Genomic_DNA"/>
</dbReference>
<keyword evidence="1" id="KW-0472">Membrane</keyword>
<evidence type="ECO:0000256" key="1">
    <source>
        <dbReference type="SAM" id="Phobius"/>
    </source>
</evidence>
<evidence type="ECO:0000313" key="3">
    <source>
        <dbReference type="Proteomes" id="UP000308092"/>
    </source>
</evidence>
<dbReference type="Proteomes" id="UP000308092">
    <property type="component" value="Unassembled WGS sequence"/>
</dbReference>
<gene>
    <name evidence="2" type="ORF">EYZ11_010839</name>
</gene>
<dbReference type="AlphaFoldDB" id="A0A4S3J6H3"/>
<dbReference type="VEuPathDB" id="FungiDB:EYZ11_010839"/>